<reference evidence="4" key="1">
    <citation type="submission" date="2015-10" db="EMBL/GenBank/DDBJ databases">
        <title>Analysis of five complete genome sequences for members of the class Peribacteria in the recently recognized Peregrinibacteria bacterial phylum.</title>
        <authorList>
            <person name="Anantharaman K."/>
            <person name="Brown C.T."/>
            <person name="Burstein D."/>
            <person name="Castelle C.J."/>
            <person name="Probst A.J."/>
            <person name="Thomas B.C."/>
            <person name="Williams K.H."/>
            <person name="Banfield J.F."/>
        </authorList>
    </citation>
    <scope>NUCLEOTIDE SEQUENCE [LARGE SCALE GENOMIC DNA]</scope>
</reference>
<dbReference type="STRING" id="1735162.PeribacterB2_0226"/>
<feature type="transmembrane region" description="Helical" evidence="1">
    <location>
        <begin position="169"/>
        <end position="192"/>
    </location>
</feature>
<accession>A0A0S1SNG7</accession>
<feature type="transmembrane region" description="Helical" evidence="1">
    <location>
        <begin position="129"/>
        <end position="148"/>
    </location>
</feature>
<evidence type="ECO:0000256" key="1">
    <source>
        <dbReference type="SAM" id="Phobius"/>
    </source>
</evidence>
<feature type="transmembrane region" description="Helical" evidence="1">
    <location>
        <begin position="245"/>
        <end position="267"/>
    </location>
</feature>
<dbReference type="Proteomes" id="UP000069135">
    <property type="component" value="Chromosome"/>
</dbReference>
<keyword evidence="1" id="KW-1133">Transmembrane helix</keyword>
<keyword evidence="1" id="KW-0812">Transmembrane</keyword>
<dbReference type="InterPro" id="IPR043993">
    <property type="entry name" value="T4SS_pilin"/>
</dbReference>
<evidence type="ECO:0000313" key="3">
    <source>
        <dbReference type="EMBL" id="ALM12925.1"/>
    </source>
</evidence>
<evidence type="ECO:0008006" key="5">
    <source>
        <dbReference type="Google" id="ProtNLM"/>
    </source>
</evidence>
<protein>
    <recommendedName>
        <fullName evidence="5">Yip1 domain-containing protein</fullName>
    </recommendedName>
</protein>
<name>A0A0S1SN27_9BACT</name>
<keyword evidence="1" id="KW-0472">Membrane</keyword>
<accession>A0A0S1SN27</accession>
<evidence type="ECO:0000256" key="2">
    <source>
        <dbReference type="SAM" id="SignalP"/>
    </source>
</evidence>
<gene>
    <name evidence="3" type="ORF">PeribacterD1_0226</name>
</gene>
<keyword evidence="2" id="KW-0732">Signal</keyword>
<accession>A0A0S1SAH0</accession>
<dbReference type="EMBL" id="CP013065">
    <property type="protein sequence ID" value="ALM12925.1"/>
    <property type="molecule type" value="Genomic_DNA"/>
</dbReference>
<dbReference type="AlphaFoldDB" id="A0A0S1SN27"/>
<feature type="transmembrane region" description="Helical" evidence="1">
    <location>
        <begin position="91"/>
        <end position="109"/>
    </location>
</feature>
<dbReference type="Pfam" id="PF18895">
    <property type="entry name" value="T4SS_pilin"/>
    <property type="match status" value="1"/>
</dbReference>
<feature type="transmembrane region" description="Helical" evidence="1">
    <location>
        <begin position="57"/>
        <end position="79"/>
    </location>
</feature>
<feature type="signal peptide" evidence="2">
    <location>
        <begin position="1"/>
        <end position="24"/>
    </location>
</feature>
<organism evidence="3 4">
    <name type="scientific">Candidatus Peribacter riflensis</name>
    <dbReference type="NCBI Taxonomy" id="1735162"/>
    <lineage>
        <taxon>Bacteria</taxon>
        <taxon>Candidatus Peregrinibacteriota</taxon>
        <taxon>Candidatus Peribacteria</taxon>
        <taxon>Candidatus Peribacterales</taxon>
        <taxon>Candidatus Peribacteraceae</taxon>
        <taxon>Candidatus Peribacter</taxon>
    </lineage>
</organism>
<feature type="chain" id="PRO_5009797879" description="Yip1 domain-containing protein" evidence="2">
    <location>
        <begin position="25"/>
        <end position="268"/>
    </location>
</feature>
<accession>A0A0S1SLK1</accession>
<dbReference type="KEGG" id="prf:PeribacterA2_0226"/>
<reference evidence="3 4" key="2">
    <citation type="journal article" date="2016" name="PeerJ">
        <title>Analysis of five complete genome sequences for members of the class Peribacteria in the recently recognized Peregrinibacteria bacterial phylum.</title>
        <authorList>
            <person name="Anantharaman K."/>
            <person name="Brown C.T."/>
            <person name="Burstein D."/>
            <person name="Castelle C.J."/>
            <person name="Probst A.J."/>
            <person name="Thomas B.C."/>
            <person name="Williams K.H."/>
            <person name="Banfield J.F."/>
        </authorList>
    </citation>
    <scope>NUCLEOTIDE SEQUENCE [LARGE SCALE GENOMIC DNA]</scope>
    <source>
        <strain evidence="3">RIFOXYD1_FULL_PER-ii_59_16</strain>
    </source>
</reference>
<feature type="transmembrane region" description="Helical" evidence="1">
    <location>
        <begin position="212"/>
        <end position="233"/>
    </location>
</feature>
<evidence type="ECO:0000313" key="4">
    <source>
        <dbReference type="Proteomes" id="UP000069135"/>
    </source>
</evidence>
<accession>A0A0S1SUF2</accession>
<proteinExistence type="predicted"/>
<sequence length="268" mass="28310">MTIRSAARWLITAFLLTAPMAAQGYFEDTIQHVGGALSAGLGGGEFGSIYQTMMESFIGLVSLVGIVMIVRAGLVLTVSQDEGQFEKTKKTIMAVSAALILINLAPRVAEAYLAYKGGGPDIITTELKGLLSFFETLAAIAAVIFIIVSGIRAVISYGGEDGLAHLKRTIFGVGAGVLLIATKLLIVDAVVIERTPGKILSIISTFVKVLLGFGAFVATIVLIWAGLLMIVNLGKDEQYTRAKNLVVRVAIGLIVILISLALVQFLIS</sequence>